<gene>
    <name evidence="1" type="ORF">ACFORG_23660</name>
</gene>
<dbReference type="Proteomes" id="UP001595629">
    <property type="component" value="Unassembled WGS sequence"/>
</dbReference>
<accession>A0ABV7TNZ5</accession>
<evidence type="ECO:0000313" key="1">
    <source>
        <dbReference type="EMBL" id="MFC3616751.1"/>
    </source>
</evidence>
<name>A0ABV7TNZ5_9RHOB</name>
<proteinExistence type="predicted"/>
<protein>
    <recommendedName>
        <fullName evidence="3">Transposase</fullName>
    </recommendedName>
</protein>
<dbReference type="EMBL" id="JBHRXI010000049">
    <property type="protein sequence ID" value="MFC3616751.1"/>
    <property type="molecule type" value="Genomic_DNA"/>
</dbReference>
<sequence length="41" mass="4548">MPEDIVMKLRQVEVLQVQSLSIAEAAHQIGMMQQTYDSTAG</sequence>
<organism evidence="1 2">
    <name type="scientific">Lutimaribacter marinistellae</name>
    <dbReference type="NCBI Taxonomy" id="1820329"/>
    <lineage>
        <taxon>Bacteria</taxon>
        <taxon>Pseudomonadati</taxon>
        <taxon>Pseudomonadota</taxon>
        <taxon>Alphaproteobacteria</taxon>
        <taxon>Rhodobacterales</taxon>
        <taxon>Roseobacteraceae</taxon>
        <taxon>Lutimaribacter</taxon>
    </lineage>
</organism>
<dbReference type="RefSeq" id="WP_386738072.1">
    <property type="nucleotide sequence ID" value="NZ_JBHRXI010000049.1"/>
</dbReference>
<keyword evidence="2" id="KW-1185">Reference proteome</keyword>
<comment type="caution">
    <text evidence="1">The sequence shown here is derived from an EMBL/GenBank/DDBJ whole genome shotgun (WGS) entry which is preliminary data.</text>
</comment>
<evidence type="ECO:0008006" key="3">
    <source>
        <dbReference type="Google" id="ProtNLM"/>
    </source>
</evidence>
<evidence type="ECO:0000313" key="2">
    <source>
        <dbReference type="Proteomes" id="UP001595629"/>
    </source>
</evidence>
<reference evidence="2" key="1">
    <citation type="journal article" date="2019" name="Int. J. Syst. Evol. Microbiol.">
        <title>The Global Catalogue of Microorganisms (GCM) 10K type strain sequencing project: providing services to taxonomists for standard genome sequencing and annotation.</title>
        <authorList>
            <consortium name="The Broad Institute Genomics Platform"/>
            <consortium name="The Broad Institute Genome Sequencing Center for Infectious Disease"/>
            <person name="Wu L."/>
            <person name="Ma J."/>
        </authorList>
    </citation>
    <scope>NUCLEOTIDE SEQUENCE [LARGE SCALE GENOMIC DNA]</scope>
    <source>
        <strain evidence="2">KCTC 42911</strain>
    </source>
</reference>